<organism evidence="2 3">
    <name type="scientific">Handelsmanbacteria sp. (strain RIFCSPLOWO2_12_FULL_64_10)</name>
    <dbReference type="NCBI Taxonomy" id="1817868"/>
    <lineage>
        <taxon>Bacteria</taxon>
        <taxon>Candidatus Handelsmaniibacteriota</taxon>
    </lineage>
</organism>
<protein>
    <submittedName>
        <fullName evidence="2">Uncharacterized protein</fullName>
    </submittedName>
</protein>
<evidence type="ECO:0000256" key="1">
    <source>
        <dbReference type="SAM" id="MobiDB-lite"/>
    </source>
</evidence>
<dbReference type="Proteomes" id="UP000178606">
    <property type="component" value="Unassembled WGS sequence"/>
</dbReference>
<gene>
    <name evidence="2" type="ORF">A3F84_13675</name>
</gene>
<accession>A0A1F6CM66</accession>
<feature type="region of interest" description="Disordered" evidence="1">
    <location>
        <begin position="1"/>
        <end position="20"/>
    </location>
</feature>
<dbReference type="AlphaFoldDB" id="A0A1F6CM66"/>
<evidence type="ECO:0000313" key="3">
    <source>
        <dbReference type="Proteomes" id="UP000178606"/>
    </source>
</evidence>
<dbReference type="EMBL" id="MFKF01000213">
    <property type="protein sequence ID" value="OGG50147.1"/>
    <property type="molecule type" value="Genomic_DNA"/>
</dbReference>
<proteinExistence type="predicted"/>
<evidence type="ECO:0000313" key="2">
    <source>
        <dbReference type="EMBL" id="OGG50147.1"/>
    </source>
</evidence>
<sequence>MQNAKRKEKQTPESNRFHSQCLSMIDRRREPATLFSLSQQTTPGIFWWAISGISHSRLLGLNFLSHFIVTLDYSRMQVRLERIQTV</sequence>
<name>A0A1F6CM66_HANXR</name>
<comment type="caution">
    <text evidence="2">The sequence shown here is derived from an EMBL/GenBank/DDBJ whole genome shotgun (WGS) entry which is preliminary data.</text>
</comment>
<reference evidence="2 3" key="1">
    <citation type="journal article" date="2016" name="Nat. Commun.">
        <title>Thousands of microbial genomes shed light on interconnected biogeochemical processes in an aquifer system.</title>
        <authorList>
            <person name="Anantharaman K."/>
            <person name="Brown C.T."/>
            <person name="Hug L.A."/>
            <person name="Sharon I."/>
            <person name="Castelle C.J."/>
            <person name="Probst A.J."/>
            <person name="Thomas B.C."/>
            <person name="Singh A."/>
            <person name="Wilkins M.J."/>
            <person name="Karaoz U."/>
            <person name="Brodie E.L."/>
            <person name="Williams K.H."/>
            <person name="Hubbard S.S."/>
            <person name="Banfield J.F."/>
        </authorList>
    </citation>
    <scope>NUCLEOTIDE SEQUENCE [LARGE SCALE GENOMIC DNA]</scope>
    <source>
        <strain evidence="3">RIFCSPLOWO2_12_FULL_64_10</strain>
    </source>
</reference>